<dbReference type="PANTHER" id="PTHR47074:SF73">
    <property type="entry name" value="OS04G0448401 PROTEIN"/>
    <property type="match status" value="1"/>
</dbReference>
<feature type="domain" description="Reverse transcriptase zinc-binding" evidence="2">
    <location>
        <begin position="91"/>
        <end position="165"/>
    </location>
</feature>
<evidence type="ECO:0000313" key="3">
    <source>
        <dbReference type="EnsemblPlants" id="TuG1812S0001271100.01.T01.s_cds25127"/>
    </source>
</evidence>
<proteinExistence type="predicted"/>
<organism evidence="3 4">
    <name type="scientific">Triticum urartu</name>
    <name type="common">Red wild einkorn</name>
    <name type="synonym">Crithodium urartu</name>
    <dbReference type="NCBI Taxonomy" id="4572"/>
    <lineage>
        <taxon>Eukaryota</taxon>
        <taxon>Viridiplantae</taxon>
        <taxon>Streptophyta</taxon>
        <taxon>Embryophyta</taxon>
        <taxon>Tracheophyta</taxon>
        <taxon>Spermatophyta</taxon>
        <taxon>Magnoliopsida</taxon>
        <taxon>Liliopsida</taxon>
        <taxon>Poales</taxon>
        <taxon>Poaceae</taxon>
        <taxon>BOP clade</taxon>
        <taxon>Pooideae</taxon>
        <taxon>Triticodae</taxon>
        <taxon>Triticeae</taxon>
        <taxon>Triticinae</taxon>
        <taxon>Triticum</taxon>
    </lineage>
</organism>
<accession>A0A8R7VEY6</accession>
<sequence>MQTLIPVEDNQTVSSLISSNGSTWKEDTVRELFDRDIAERILKIPLSSEGCSDFASWPYTKNGIYTVRSGYNLARTNQFWINRSSVSSGSSSNQDVMQKLWKNLWRIQCPDKMKIVLWRIAHNCLPTGDQLHKRSIATRYDCIYCNKFETLEHCLLLCHYVKEIWAELKKCFNLSLNLKSFVHIQQWLLDWISSASDLHALILAVAIWHIWENRNNIRNGEKMSHPSRVAGKIKAYVNFILLHNFRSTGSNRREHQVSIPKWSPPPAESVKVNVDAAIFAQTKRMGIGVVIRNHLGLVLAASRGFIHHVDNPELGEAIAMRHALIFAEDSGFQKILVETDCASLINKIKSKVDDRSHTGAVVFNIKSRAPRFLSCCFTHVSRYCKV</sequence>
<dbReference type="CDD" id="cd06222">
    <property type="entry name" value="RNase_H_like"/>
    <property type="match status" value="1"/>
</dbReference>
<dbReference type="Gene3D" id="3.30.420.10">
    <property type="entry name" value="Ribonuclease H-like superfamily/Ribonuclease H"/>
    <property type="match status" value="1"/>
</dbReference>
<dbReference type="InterPro" id="IPR044730">
    <property type="entry name" value="RNase_H-like_dom_plant"/>
</dbReference>
<evidence type="ECO:0000259" key="2">
    <source>
        <dbReference type="Pfam" id="PF13966"/>
    </source>
</evidence>
<reference evidence="3" key="2">
    <citation type="submission" date="2022-06" db="UniProtKB">
        <authorList>
            <consortium name="EnsemblPlants"/>
        </authorList>
    </citation>
    <scope>IDENTIFICATION</scope>
</reference>
<dbReference type="Pfam" id="PF13966">
    <property type="entry name" value="zf-RVT"/>
    <property type="match status" value="1"/>
</dbReference>
<dbReference type="InterPro" id="IPR012337">
    <property type="entry name" value="RNaseH-like_sf"/>
</dbReference>
<reference evidence="4" key="1">
    <citation type="journal article" date="2013" name="Nature">
        <title>Draft genome of the wheat A-genome progenitor Triticum urartu.</title>
        <authorList>
            <person name="Ling H.Q."/>
            <person name="Zhao S."/>
            <person name="Liu D."/>
            <person name="Wang J."/>
            <person name="Sun H."/>
            <person name="Zhang C."/>
            <person name="Fan H."/>
            <person name="Li D."/>
            <person name="Dong L."/>
            <person name="Tao Y."/>
            <person name="Gao C."/>
            <person name="Wu H."/>
            <person name="Li Y."/>
            <person name="Cui Y."/>
            <person name="Guo X."/>
            <person name="Zheng S."/>
            <person name="Wang B."/>
            <person name="Yu K."/>
            <person name="Liang Q."/>
            <person name="Yang W."/>
            <person name="Lou X."/>
            <person name="Chen J."/>
            <person name="Feng M."/>
            <person name="Jian J."/>
            <person name="Zhang X."/>
            <person name="Luo G."/>
            <person name="Jiang Y."/>
            <person name="Liu J."/>
            <person name="Wang Z."/>
            <person name="Sha Y."/>
            <person name="Zhang B."/>
            <person name="Wu H."/>
            <person name="Tang D."/>
            <person name="Shen Q."/>
            <person name="Xue P."/>
            <person name="Zou S."/>
            <person name="Wang X."/>
            <person name="Liu X."/>
            <person name="Wang F."/>
            <person name="Yang Y."/>
            <person name="An X."/>
            <person name="Dong Z."/>
            <person name="Zhang K."/>
            <person name="Zhang X."/>
            <person name="Luo M.C."/>
            <person name="Dvorak J."/>
            <person name="Tong Y."/>
            <person name="Wang J."/>
            <person name="Yang H."/>
            <person name="Li Z."/>
            <person name="Wang D."/>
            <person name="Zhang A."/>
            <person name="Wang J."/>
        </authorList>
    </citation>
    <scope>NUCLEOTIDE SEQUENCE</scope>
    <source>
        <strain evidence="4">cv. G1812</strain>
    </source>
</reference>
<dbReference type="EnsemblPlants" id="TuG1812S0001271100.01.T01">
    <property type="protein sequence ID" value="TuG1812S0001271100.01.T01.s_cds25127"/>
    <property type="gene ID" value="TuG1812S0001271100.01"/>
</dbReference>
<dbReference type="GO" id="GO:0004523">
    <property type="term" value="F:RNA-DNA hybrid ribonuclease activity"/>
    <property type="evidence" value="ECO:0007669"/>
    <property type="project" value="InterPro"/>
</dbReference>
<dbReference type="InterPro" id="IPR002156">
    <property type="entry name" value="RNaseH_domain"/>
</dbReference>
<dbReference type="PANTHER" id="PTHR47074">
    <property type="entry name" value="BNAC02G40300D PROTEIN"/>
    <property type="match status" value="1"/>
</dbReference>
<evidence type="ECO:0000313" key="4">
    <source>
        <dbReference type="Proteomes" id="UP000015106"/>
    </source>
</evidence>
<dbReference type="InterPro" id="IPR026960">
    <property type="entry name" value="RVT-Znf"/>
</dbReference>
<dbReference type="Proteomes" id="UP000015106">
    <property type="component" value="Unassembled WGS sequence"/>
</dbReference>
<feature type="domain" description="RNase H type-1" evidence="1">
    <location>
        <begin position="273"/>
        <end position="384"/>
    </location>
</feature>
<dbReference type="Pfam" id="PF13456">
    <property type="entry name" value="RVT_3"/>
    <property type="match status" value="1"/>
</dbReference>
<dbReference type="GO" id="GO:0003676">
    <property type="term" value="F:nucleic acid binding"/>
    <property type="evidence" value="ECO:0007669"/>
    <property type="project" value="InterPro"/>
</dbReference>
<protein>
    <recommendedName>
        <fullName evidence="5">Reverse transcriptase zinc-binding domain-containing protein</fullName>
    </recommendedName>
</protein>
<dbReference type="AlphaFoldDB" id="A0A8R7VEY6"/>
<evidence type="ECO:0000259" key="1">
    <source>
        <dbReference type="Pfam" id="PF13456"/>
    </source>
</evidence>
<dbReference type="SUPFAM" id="SSF53098">
    <property type="entry name" value="Ribonuclease H-like"/>
    <property type="match status" value="1"/>
</dbReference>
<dbReference type="InterPro" id="IPR052929">
    <property type="entry name" value="RNase_H-like_EbsB-rel"/>
</dbReference>
<dbReference type="InterPro" id="IPR036397">
    <property type="entry name" value="RNaseH_sf"/>
</dbReference>
<evidence type="ECO:0008006" key="5">
    <source>
        <dbReference type="Google" id="ProtNLM"/>
    </source>
</evidence>
<name>A0A8R7VEY6_TRIUA</name>
<keyword evidence="4" id="KW-1185">Reference proteome</keyword>
<dbReference type="Gramene" id="TuG1812S0001271100.01.T01">
    <property type="protein sequence ID" value="TuG1812S0001271100.01.T01.s_cds25127"/>
    <property type="gene ID" value="TuG1812S0001271100.01"/>
</dbReference>